<proteinExistence type="predicted"/>
<accession>S8DR26</accession>
<gene>
    <name evidence="1" type="ORF">M569_09235</name>
</gene>
<keyword evidence="2" id="KW-1185">Reference proteome</keyword>
<organism evidence="1 2">
    <name type="scientific">Genlisea aurea</name>
    <dbReference type="NCBI Taxonomy" id="192259"/>
    <lineage>
        <taxon>Eukaryota</taxon>
        <taxon>Viridiplantae</taxon>
        <taxon>Streptophyta</taxon>
        <taxon>Embryophyta</taxon>
        <taxon>Tracheophyta</taxon>
        <taxon>Spermatophyta</taxon>
        <taxon>Magnoliopsida</taxon>
        <taxon>eudicotyledons</taxon>
        <taxon>Gunneridae</taxon>
        <taxon>Pentapetalae</taxon>
        <taxon>asterids</taxon>
        <taxon>lamiids</taxon>
        <taxon>Lamiales</taxon>
        <taxon>Lentibulariaceae</taxon>
        <taxon>Genlisea</taxon>
    </lineage>
</organism>
<sequence length="82" mass="8957">VQNLLDANPPDLLEISKAKKMLKEHEQTLMEVIKKLAVVTAAQGNETERPPSINVATAHQQQQVNAELQTAEMAGSDELPRG</sequence>
<dbReference type="EMBL" id="AUSU01004164">
    <property type="protein sequence ID" value="EPS65543.1"/>
    <property type="molecule type" value="Genomic_DNA"/>
</dbReference>
<dbReference type="Proteomes" id="UP000015453">
    <property type="component" value="Unassembled WGS sequence"/>
</dbReference>
<comment type="caution">
    <text evidence="1">The sequence shown here is derived from an EMBL/GenBank/DDBJ whole genome shotgun (WGS) entry which is preliminary data.</text>
</comment>
<feature type="non-terminal residue" evidence="1">
    <location>
        <position position="1"/>
    </location>
</feature>
<dbReference type="OrthoDB" id="1741841at2759"/>
<evidence type="ECO:0000313" key="1">
    <source>
        <dbReference type="EMBL" id="EPS65543.1"/>
    </source>
</evidence>
<name>S8DR26_9LAMI</name>
<dbReference type="AlphaFoldDB" id="S8DR26"/>
<protein>
    <submittedName>
        <fullName evidence="1">Uncharacterized protein</fullName>
    </submittedName>
</protein>
<evidence type="ECO:0000313" key="2">
    <source>
        <dbReference type="Proteomes" id="UP000015453"/>
    </source>
</evidence>
<reference evidence="1 2" key="1">
    <citation type="journal article" date="2013" name="BMC Genomics">
        <title>The miniature genome of a carnivorous plant Genlisea aurea contains a low number of genes and short non-coding sequences.</title>
        <authorList>
            <person name="Leushkin E.V."/>
            <person name="Sutormin R.A."/>
            <person name="Nabieva E.R."/>
            <person name="Penin A.A."/>
            <person name="Kondrashov A.S."/>
            <person name="Logacheva M.D."/>
        </authorList>
    </citation>
    <scope>NUCLEOTIDE SEQUENCE [LARGE SCALE GENOMIC DNA]</scope>
</reference>